<reference evidence="3" key="1">
    <citation type="submission" date="2017-03" db="EMBL/GenBank/DDBJ databases">
        <title>Novel pathways for hydrocarbon cycling and metabolic interdependencies in hydrothermal sediment communities.</title>
        <authorList>
            <person name="Dombrowski N."/>
            <person name="Seitz K."/>
            <person name="Teske A."/>
            <person name="Baker B."/>
        </authorList>
    </citation>
    <scope>NUCLEOTIDE SEQUENCE [LARGE SCALE GENOMIC DNA]</scope>
</reference>
<feature type="region of interest" description="Disordered" evidence="1">
    <location>
        <begin position="1"/>
        <end position="114"/>
    </location>
</feature>
<accession>A0A1W9NZ74</accession>
<comment type="caution">
    <text evidence="2">The sequence shown here is derived from an EMBL/GenBank/DDBJ whole genome shotgun (WGS) entry which is preliminary data.</text>
</comment>
<feature type="compositionally biased region" description="Acidic residues" evidence="1">
    <location>
        <begin position="78"/>
        <end position="87"/>
    </location>
</feature>
<protein>
    <submittedName>
        <fullName evidence="2">Uncharacterized protein</fullName>
    </submittedName>
</protein>
<evidence type="ECO:0000313" key="2">
    <source>
        <dbReference type="EMBL" id="OQX51399.1"/>
    </source>
</evidence>
<name>A0A1W9NZ74_UNCC3</name>
<dbReference type="STRING" id="1968527.B5M47_00905"/>
<organism evidence="2 3">
    <name type="scientific">candidate division CPR3 bacterium 4484_211</name>
    <dbReference type="NCBI Taxonomy" id="1968527"/>
    <lineage>
        <taxon>Bacteria</taxon>
        <taxon>Bacteria division CPR3</taxon>
    </lineage>
</organism>
<evidence type="ECO:0000313" key="3">
    <source>
        <dbReference type="Proteomes" id="UP000192520"/>
    </source>
</evidence>
<dbReference type="Proteomes" id="UP000192520">
    <property type="component" value="Unassembled WGS sequence"/>
</dbReference>
<gene>
    <name evidence="2" type="ORF">B5M47_00905</name>
</gene>
<feature type="compositionally biased region" description="Basic and acidic residues" evidence="1">
    <location>
        <begin position="18"/>
        <end position="27"/>
    </location>
</feature>
<proteinExistence type="predicted"/>
<feature type="compositionally biased region" description="Basic and acidic residues" evidence="1">
    <location>
        <begin position="65"/>
        <end position="77"/>
    </location>
</feature>
<sequence>MTVGKIRPLSEDPGVEEWFDRRDEQANRFRNPPPGKTEPKRQTDFYGGAKTRGTRKRGTPSGIPKGREKPGRRKLPEEVQEGFEEISGDSSPAKQQGRGDLLEEARSVQDALAAAELTPGEFEKAATSPAILQRERELNSKNQEPALPRNPKQLKQLLKQLKRAKRRVRKTTYFGQDRR</sequence>
<dbReference type="EMBL" id="MZGJ01000004">
    <property type="protein sequence ID" value="OQX51399.1"/>
    <property type="molecule type" value="Genomic_DNA"/>
</dbReference>
<dbReference type="AlphaFoldDB" id="A0A1W9NZ74"/>
<evidence type="ECO:0000256" key="1">
    <source>
        <dbReference type="SAM" id="MobiDB-lite"/>
    </source>
</evidence>